<reference evidence="1 2" key="1">
    <citation type="journal article" date="2018" name="Int. J. Syst. Evol. Microbiol.">
        <title>Adhaeribacter swui sp. nov., isolated from wet mud.</title>
        <authorList>
            <person name="Kim D.U."/>
            <person name="Kim K.W."/>
            <person name="Kang M.S."/>
            <person name="Kim J.Y."/>
            <person name="Jang J.H."/>
            <person name="Kim M.K."/>
        </authorList>
    </citation>
    <scope>NUCLEOTIDE SEQUENCE [LARGE SCALE GENOMIC DNA]</scope>
    <source>
        <strain evidence="1 2">KCTC 52873</strain>
    </source>
</reference>
<dbReference type="AlphaFoldDB" id="A0A7G7GEL4"/>
<name>A0A7G7GEL4_9BACT</name>
<proteinExistence type="predicted"/>
<dbReference type="Proteomes" id="UP000515237">
    <property type="component" value="Chromosome"/>
</dbReference>
<keyword evidence="2" id="KW-1185">Reference proteome</keyword>
<evidence type="ECO:0000313" key="2">
    <source>
        <dbReference type="Proteomes" id="UP000515237"/>
    </source>
</evidence>
<dbReference type="InterPro" id="IPR025412">
    <property type="entry name" value="DUF4304"/>
</dbReference>
<sequence>MPKSDSEQIFDFLVAKIIWPKFKERGYKKSVNNFRFYDQSGWGKIVNFQKSSFYDKDNIQFTINTGLYLAEAEQFHCNRQSAEKFQESMCLVRKRIGYLSDDQKDTWFSINIDTDKQVLFNNVERYFNDYILPFLDKVRNKEDILQILINGHKSEYKTAQIQTLHHNGYFELANQQLQDELRSTNNPYLIKRPQRD</sequence>
<dbReference type="RefSeq" id="WP_185272087.1">
    <property type="nucleotide sequence ID" value="NZ_CP055156.1"/>
</dbReference>
<organism evidence="1 2">
    <name type="scientific">Adhaeribacter swui</name>
    <dbReference type="NCBI Taxonomy" id="2086471"/>
    <lineage>
        <taxon>Bacteria</taxon>
        <taxon>Pseudomonadati</taxon>
        <taxon>Bacteroidota</taxon>
        <taxon>Cytophagia</taxon>
        <taxon>Cytophagales</taxon>
        <taxon>Hymenobacteraceae</taxon>
        <taxon>Adhaeribacter</taxon>
    </lineage>
</organism>
<dbReference type="Pfam" id="PF14137">
    <property type="entry name" value="DUF4304"/>
    <property type="match status" value="1"/>
</dbReference>
<evidence type="ECO:0000313" key="1">
    <source>
        <dbReference type="EMBL" id="QNF35598.1"/>
    </source>
</evidence>
<gene>
    <name evidence="1" type="ORF">HUW51_23885</name>
</gene>
<protein>
    <submittedName>
        <fullName evidence="1">DUF4304 domain-containing protein</fullName>
    </submittedName>
</protein>
<dbReference type="KEGG" id="aswu:HUW51_23885"/>
<dbReference type="EMBL" id="CP055156">
    <property type="protein sequence ID" value="QNF35598.1"/>
    <property type="molecule type" value="Genomic_DNA"/>
</dbReference>
<accession>A0A7G7GEL4</accession>